<protein>
    <submittedName>
        <fullName evidence="2">Uncharacterized protein</fullName>
    </submittedName>
</protein>
<keyword evidence="3" id="KW-1185">Reference proteome</keyword>
<dbReference type="Proteomes" id="UP001194580">
    <property type="component" value="Unassembled WGS sequence"/>
</dbReference>
<feature type="region of interest" description="Disordered" evidence="1">
    <location>
        <begin position="267"/>
        <end position="318"/>
    </location>
</feature>
<dbReference type="EMBL" id="JAAAIL010000980">
    <property type="protein sequence ID" value="KAG0272179.1"/>
    <property type="molecule type" value="Genomic_DNA"/>
</dbReference>
<evidence type="ECO:0000313" key="2">
    <source>
        <dbReference type="EMBL" id="KAG0272179.1"/>
    </source>
</evidence>
<gene>
    <name evidence="2" type="ORF">BGZ95_012089</name>
</gene>
<organism evidence="2 3">
    <name type="scientific">Linnemannia exigua</name>
    <dbReference type="NCBI Taxonomy" id="604196"/>
    <lineage>
        <taxon>Eukaryota</taxon>
        <taxon>Fungi</taxon>
        <taxon>Fungi incertae sedis</taxon>
        <taxon>Mucoromycota</taxon>
        <taxon>Mortierellomycotina</taxon>
        <taxon>Mortierellomycetes</taxon>
        <taxon>Mortierellales</taxon>
        <taxon>Mortierellaceae</taxon>
        <taxon>Linnemannia</taxon>
    </lineage>
</organism>
<feature type="compositionally biased region" description="Acidic residues" evidence="1">
    <location>
        <begin position="289"/>
        <end position="298"/>
    </location>
</feature>
<reference evidence="2" key="1">
    <citation type="journal article" date="2020" name="Fungal Divers.">
        <title>Resolving the Mortierellaceae phylogeny through synthesis of multi-gene phylogenetics and phylogenomics.</title>
        <authorList>
            <person name="Vandepol N."/>
            <person name="Liber J."/>
            <person name="Desiro A."/>
            <person name="Na H."/>
            <person name="Kennedy M."/>
            <person name="Barry K."/>
            <person name="Grigoriev I.V."/>
            <person name="Miller A.N."/>
            <person name="O'Donnell K."/>
            <person name="Stajich J.E."/>
            <person name="Bonito G."/>
        </authorList>
    </citation>
    <scope>NUCLEOTIDE SEQUENCE</scope>
    <source>
        <strain evidence="2">NRRL 28262</strain>
    </source>
</reference>
<comment type="caution">
    <text evidence="2">The sequence shown here is derived from an EMBL/GenBank/DDBJ whole genome shotgun (WGS) entry which is preliminary data.</text>
</comment>
<name>A0AAD4DB34_9FUNG</name>
<feature type="compositionally biased region" description="Acidic residues" evidence="1">
    <location>
        <begin position="267"/>
        <end position="282"/>
    </location>
</feature>
<feature type="compositionally biased region" description="Acidic residues" evidence="1">
    <location>
        <begin position="305"/>
        <end position="317"/>
    </location>
</feature>
<sequence>MLTSRITYNHCAPFFYNTLEFEYSSHRLNILGSTLAKHAISRNAHYIQKLTVSQVDLPFLFNCLLAHECLQTRQSSSSPMSSTGMYGSFPPIYLPPPDVCPIEVVPICPMVNVTDLTLSLDHECNHRYSYYRVPSFDNSAMAVAQACWVISLSPHLLNLKIHGLVIKEHREVRLLGETIYERSRLRSLDLRLLVRGAWHREGWYKIGSTVVFSCPKSIQKLWIELVYIDSAELPTGSDEEEGHEMQLYHHHYLSHLHNLSFDFGDEDMDVSDDEEVDNDEDMGVVHGDSDEENEDADNEGSQGMDYEDEEETLEEDKEPSRALWSLRIWESQQCDEDELMSRPGRCEPLMELVDVRFWNFRNGITEDQLVWLYEHCCMVERLGISSFDSDIDPRLVANIIKTFCTRIKKLTFTEADSNAIRMVLSECVSLVNLQVNWDEDEVVSFVHLADAVAIPWASNKFTRLYLTIGLPRVQCERRQAPYYLRSPSCVLSLQEKGYFAQLETLYRQLASLQDLVDLDLRALQTRSKDMTIADPFYFENTFSAMLSLGDPRTGRPGFLELFGRWTKLKVLKGSFSVNTNETRETMGCLEATWMTSHWPLLEEAEFFQGSDPDTRESFEWLEKYRQHDDPGFSLGL</sequence>
<proteinExistence type="predicted"/>
<evidence type="ECO:0000313" key="3">
    <source>
        <dbReference type="Proteomes" id="UP001194580"/>
    </source>
</evidence>
<accession>A0AAD4DB34</accession>
<dbReference type="AlphaFoldDB" id="A0AAD4DB34"/>
<evidence type="ECO:0000256" key="1">
    <source>
        <dbReference type="SAM" id="MobiDB-lite"/>
    </source>
</evidence>